<organism evidence="4">
    <name type="scientific">hydrothermal vent metagenome</name>
    <dbReference type="NCBI Taxonomy" id="652676"/>
    <lineage>
        <taxon>unclassified sequences</taxon>
        <taxon>metagenomes</taxon>
        <taxon>ecological metagenomes</taxon>
    </lineage>
</organism>
<evidence type="ECO:0000256" key="2">
    <source>
        <dbReference type="ARBA" id="ARBA00023315"/>
    </source>
</evidence>
<dbReference type="PROSITE" id="PS51186">
    <property type="entry name" value="GNAT"/>
    <property type="match status" value="1"/>
</dbReference>
<gene>
    <name evidence="4" type="ORF">MNBD_NITROSPINAE04-893</name>
</gene>
<feature type="domain" description="N-acetyltransferase" evidence="3">
    <location>
        <begin position="4"/>
        <end position="157"/>
    </location>
</feature>
<dbReference type="InterPro" id="IPR000182">
    <property type="entry name" value="GNAT_dom"/>
</dbReference>
<dbReference type="Gene3D" id="3.40.630.30">
    <property type="match status" value="1"/>
</dbReference>
<dbReference type="EMBL" id="UOGA01000163">
    <property type="protein sequence ID" value="VAX19742.1"/>
    <property type="molecule type" value="Genomic_DNA"/>
</dbReference>
<evidence type="ECO:0000256" key="1">
    <source>
        <dbReference type="ARBA" id="ARBA00022679"/>
    </source>
</evidence>
<feature type="non-terminal residue" evidence="4">
    <location>
        <position position="1"/>
    </location>
</feature>
<dbReference type="GO" id="GO:0016747">
    <property type="term" value="F:acyltransferase activity, transferring groups other than amino-acyl groups"/>
    <property type="evidence" value="ECO:0007669"/>
    <property type="project" value="InterPro"/>
</dbReference>
<dbReference type="InterPro" id="IPR050832">
    <property type="entry name" value="Bact_Acetyltransf"/>
</dbReference>
<dbReference type="AlphaFoldDB" id="A0A3B1BVI6"/>
<sequence>NNIFNIRPATMSDVNAIAYILNEVGWFDHINKGSGEEIERLITEHLNLCLSDNSHTVLVAENVSGAVTGYISVHWAPFLCFTGPEGYISEVFVREEGRGEGYGLTLVEAVKKEAKKRGCSRLMLLNGKNRLSYIKRFYHKAGFTERPQIANFIIPLE</sequence>
<dbReference type="SUPFAM" id="SSF55729">
    <property type="entry name" value="Acyl-CoA N-acyltransferases (Nat)"/>
    <property type="match status" value="1"/>
</dbReference>
<name>A0A3B1BVI6_9ZZZZ</name>
<keyword evidence="2" id="KW-0012">Acyltransferase</keyword>
<accession>A0A3B1BVI6</accession>
<evidence type="ECO:0000313" key="4">
    <source>
        <dbReference type="EMBL" id="VAX19742.1"/>
    </source>
</evidence>
<dbReference type="CDD" id="cd04301">
    <property type="entry name" value="NAT_SF"/>
    <property type="match status" value="1"/>
</dbReference>
<evidence type="ECO:0000259" key="3">
    <source>
        <dbReference type="PROSITE" id="PS51186"/>
    </source>
</evidence>
<protein>
    <recommendedName>
        <fullName evidence="3">N-acetyltransferase domain-containing protein</fullName>
    </recommendedName>
</protein>
<keyword evidence="1" id="KW-0808">Transferase</keyword>
<dbReference type="InterPro" id="IPR016181">
    <property type="entry name" value="Acyl_CoA_acyltransferase"/>
</dbReference>
<reference evidence="4" key="1">
    <citation type="submission" date="2018-06" db="EMBL/GenBank/DDBJ databases">
        <authorList>
            <person name="Zhirakovskaya E."/>
        </authorList>
    </citation>
    <scope>NUCLEOTIDE SEQUENCE</scope>
</reference>
<dbReference type="Pfam" id="PF00583">
    <property type="entry name" value="Acetyltransf_1"/>
    <property type="match status" value="1"/>
</dbReference>
<proteinExistence type="predicted"/>
<dbReference type="PANTHER" id="PTHR43877">
    <property type="entry name" value="AMINOALKYLPHOSPHONATE N-ACETYLTRANSFERASE-RELATED-RELATED"/>
    <property type="match status" value="1"/>
</dbReference>